<reference evidence="1 2" key="1">
    <citation type="submission" date="2019-10" db="EMBL/GenBank/DDBJ databases">
        <title>Genomic and transcriptomic insights into the perfect genentic adaptation of a filamentous nitrogen-fixing cyanobacterium to rice fields.</title>
        <authorList>
            <person name="Chen Z."/>
        </authorList>
    </citation>
    <scope>NUCLEOTIDE SEQUENCE [LARGE SCALE GENOMIC DNA]</scope>
    <source>
        <strain evidence="1">CCNUC1</strain>
    </source>
</reference>
<gene>
    <name evidence="1" type="ORF">GXM_03760</name>
</gene>
<keyword evidence="2" id="KW-1185">Reference proteome</keyword>
<evidence type="ECO:0000313" key="2">
    <source>
        <dbReference type="Proteomes" id="UP000326678"/>
    </source>
</evidence>
<name>A0A5P8W0T7_9NOSO</name>
<sequence>MVLCKIIFIHGISNASFPLPTLHSPLPVYTNNFKNQSGLL</sequence>
<evidence type="ECO:0000313" key="1">
    <source>
        <dbReference type="EMBL" id="QFS46280.1"/>
    </source>
</evidence>
<dbReference type="AlphaFoldDB" id="A0A5P8W0T7"/>
<protein>
    <submittedName>
        <fullName evidence="1">Uncharacterized protein</fullName>
    </submittedName>
</protein>
<accession>A0A5P8W0T7</accession>
<proteinExistence type="predicted"/>
<organism evidence="1 2">
    <name type="scientific">Nostoc sphaeroides CCNUC1</name>
    <dbReference type="NCBI Taxonomy" id="2653204"/>
    <lineage>
        <taxon>Bacteria</taxon>
        <taxon>Bacillati</taxon>
        <taxon>Cyanobacteriota</taxon>
        <taxon>Cyanophyceae</taxon>
        <taxon>Nostocales</taxon>
        <taxon>Nostocaceae</taxon>
        <taxon>Nostoc</taxon>
    </lineage>
</organism>
<dbReference type="KEGG" id="nsh:GXM_03760"/>
<dbReference type="EMBL" id="CP045226">
    <property type="protein sequence ID" value="QFS46280.1"/>
    <property type="molecule type" value="Genomic_DNA"/>
</dbReference>
<dbReference type="Proteomes" id="UP000326678">
    <property type="component" value="Chromosome Gxm1"/>
</dbReference>